<evidence type="ECO:0000313" key="2">
    <source>
        <dbReference type="Proteomes" id="UP000692954"/>
    </source>
</evidence>
<reference evidence="1" key="1">
    <citation type="submission" date="2021-01" db="EMBL/GenBank/DDBJ databases">
        <authorList>
            <consortium name="Genoscope - CEA"/>
            <person name="William W."/>
        </authorList>
    </citation>
    <scope>NUCLEOTIDE SEQUENCE</scope>
</reference>
<proteinExistence type="predicted"/>
<sequence>MDQEIKKIDNQFEIDEIKYEISSAKVDGKEYYLYEYKKELNKDDNDKLTQFLQKLETGLKGEEGMEGVMNICKGWKKECEQKQYQ</sequence>
<protein>
    <submittedName>
        <fullName evidence="1">Uncharacterized protein</fullName>
    </submittedName>
</protein>
<keyword evidence="2" id="KW-1185">Reference proteome</keyword>
<accession>A0A8S1MN94</accession>
<dbReference type="Proteomes" id="UP000692954">
    <property type="component" value="Unassembled WGS sequence"/>
</dbReference>
<gene>
    <name evidence="1" type="ORF">PSON_ATCC_30995.1.T0430259</name>
</gene>
<dbReference type="AlphaFoldDB" id="A0A8S1MN94"/>
<evidence type="ECO:0000313" key="1">
    <source>
        <dbReference type="EMBL" id="CAD8082527.1"/>
    </source>
</evidence>
<name>A0A8S1MN94_9CILI</name>
<dbReference type="EMBL" id="CAJJDN010000043">
    <property type="protein sequence ID" value="CAD8082527.1"/>
    <property type="molecule type" value="Genomic_DNA"/>
</dbReference>
<dbReference type="OrthoDB" id="307485at2759"/>
<organism evidence="1 2">
    <name type="scientific">Paramecium sonneborni</name>
    <dbReference type="NCBI Taxonomy" id="65129"/>
    <lineage>
        <taxon>Eukaryota</taxon>
        <taxon>Sar</taxon>
        <taxon>Alveolata</taxon>
        <taxon>Ciliophora</taxon>
        <taxon>Intramacronucleata</taxon>
        <taxon>Oligohymenophorea</taxon>
        <taxon>Peniculida</taxon>
        <taxon>Parameciidae</taxon>
        <taxon>Paramecium</taxon>
    </lineage>
</organism>
<comment type="caution">
    <text evidence="1">The sequence shown here is derived from an EMBL/GenBank/DDBJ whole genome shotgun (WGS) entry which is preliminary data.</text>
</comment>